<dbReference type="Proteomes" id="UP000095767">
    <property type="component" value="Unassembled WGS sequence"/>
</dbReference>
<dbReference type="OrthoDB" id="665686at2759"/>
<comment type="caution">
    <text evidence="1">The sequence shown here is derived from an EMBL/GenBank/DDBJ whole genome shotgun (WGS) entry which is preliminary data.</text>
</comment>
<dbReference type="EMBL" id="LWDX02049168">
    <property type="protein sequence ID" value="OEL20938.1"/>
    <property type="molecule type" value="Genomic_DNA"/>
</dbReference>
<evidence type="ECO:0000313" key="1">
    <source>
        <dbReference type="EMBL" id="OEL20938.1"/>
    </source>
</evidence>
<organism evidence="1 2">
    <name type="scientific">Dichanthelium oligosanthes</name>
    <dbReference type="NCBI Taxonomy" id="888268"/>
    <lineage>
        <taxon>Eukaryota</taxon>
        <taxon>Viridiplantae</taxon>
        <taxon>Streptophyta</taxon>
        <taxon>Embryophyta</taxon>
        <taxon>Tracheophyta</taxon>
        <taxon>Spermatophyta</taxon>
        <taxon>Magnoliopsida</taxon>
        <taxon>Liliopsida</taxon>
        <taxon>Poales</taxon>
        <taxon>Poaceae</taxon>
        <taxon>PACMAD clade</taxon>
        <taxon>Panicoideae</taxon>
        <taxon>Panicodae</taxon>
        <taxon>Paniceae</taxon>
        <taxon>Dichantheliinae</taxon>
        <taxon>Dichanthelium</taxon>
    </lineage>
</organism>
<evidence type="ECO:0000313" key="2">
    <source>
        <dbReference type="Proteomes" id="UP000095767"/>
    </source>
</evidence>
<reference evidence="1 2" key="1">
    <citation type="submission" date="2016-09" db="EMBL/GenBank/DDBJ databases">
        <title>The draft genome of Dichanthelium oligosanthes: A C3 panicoid grass species.</title>
        <authorList>
            <person name="Studer A.J."/>
            <person name="Schnable J.C."/>
            <person name="Brutnell T.P."/>
        </authorList>
    </citation>
    <scope>NUCLEOTIDE SEQUENCE [LARGE SCALE GENOMIC DNA]</scope>
    <source>
        <strain evidence="2">cv. Kellogg 1175</strain>
        <tissue evidence="1">Leaf</tissue>
    </source>
</reference>
<accession>A0A1E5V752</accession>
<proteinExistence type="predicted"/>
<sequence>MDCASQRSSEPSCGGSSSAPAQAATWAFLLQEATGDSECDDLAAAAFDADDGDAESCIGGEDYSVELDDRRLVSWECWMVERASVVVVGGEAACPPSTEKDTAAAAAGGDDNSDRLFWEACIAHGY</sequence>
<dbReference type="AlphaFoldDB" id="A0A1E5V752"/>
<name>A0A1E5V752_9POAL</name>
<keyword evidence="2" id="KW-1185">Reference proteome</keyword>
<protein>
    <submittedName>
        <fullName evidence="1">Uncharacterized protein</fullName>
    </submittedName>
</protein>
<gene>
    <name evidence="1" type="ORF">BAE44_0018043</name>
</gene>